<dbReference type="PANTHER" id="PTHR30185:SF18">
    <property type="entry name" value="TRANSCRIPTIONAL REGULATOR MTLR"/>
    <property type="match status" value="1"/>
</dbReference>
<feature type="domain" description="Mga helix-turn-helix" evidence="3">
    <location>
        <begin position="79"/>
        <end position="162"/>
    </location>
</feature>
<evidence type="ECO:0000256" key="2">
    <source>
        <dbReference type="ARBA" id="ARBA00023163"/>
    </source>
</evidence>
<dbReference type="InterPro" id="IPR050661">
    <property type="entry name" value="BglG_antiterminators"/>
</dbReference>
<comment type="caution">
    <text evidence="4">The sequence shown here is derived from an EMBL/GenBank/DDBJ whole genome shotgun (WGS) entry which is preliminary data.</text>
</comment>
<dbReference type="RefSeq" id="WP_003455296.1">
    <property type="nucleotide sequence ID" value="NZ_CATNWT010000001.1"/>
</dbReference>
<keyword evidence="2" id="KW-0804">Transcription</keyword>
<dbReference type="Pfam" id="PF05043">
    <property type="entry name" value="Mga"/>
    <property type="match status" value="1"/>
</dbReference>
<sequence>MFKENLLESSEKIEIEILKKLYINNGRFSKYKLCDELHISFPTLKLYIKNINIMFLDHYNNEVHVYIDKETIFLKYVTNISLDNFVSIYIENSLKYKILSMIYYHKNLNSIKLCEYLNISLSTLNRKINECNKLLSSFELRIKKFELKGSPLQFSYFYYSLFRNSGINKEIEPGLNDENLVKFLEKSMSIDFTYTQKLSVHIWSKIIFRHKNKFTKENFLDKFSLVNLDSFKDDITFKNLELFYSKFPLYKKYLAYATTCFLKSFGILSFENEIDRTLPFNVHNFILLKMKSLFLNKDFEFDKAVKSNILAYCNKQFYFKGVFYSIDKNTRDFYLNSHLSFLKNYFILDLFRDIKLSFKLNNLDFDYFKLLIVLNLSYIDEESKYTIKIGVLSKTENLALKILLKEFNTLLRKRFNAKAEIFSEKNLDAYDLIITNIHDHFSDSISNNIFKFTYLGVEYDLNNLTEVLNNIEKEKIENFKLG</sequence>
<protein>
    <submittedName>
        <fullName evidence="4">Helix-turn-helix domain-containing protein</fullName>
    </submittedName>
</protein>
<accession>A0AAP7BW63</accession>
<evidence type="ECO:0000256" key="1">
    <source>
        <dbReference type="ARBA" id="ARBA00023015"/>
    </source>
</evidence>
<proteinExistence type="predicted"/>
<keyword evidence="1" id="KW-0805">Transcription regulation</keyword>
<dbReference type="AlphaFoldDB" id="A0AAP7BW63"/>
<organism evidence="4 5">
    <name type="scientific">Clostridium perfringens</name>
    <dbReference type="NCBI Taxonomy" id="1502"/>
    <lineage>
        <taxon>Bacteria</taxon>
        <taxon>Bacillati</taxon>
        <taxon>Bacillota</taxon>
        <taxon>Clostridia</taxon>
        <taxon>Eubacteriales</taxon>
        <taxon>Clostridiaceae</taxon>
        <taxon>Clostridium</taxon>
    </lineage>
</organism>
<evidence type="ECO:0000313" key="5">
    <source>
        <dbReference type="Proteomes" id="UP000481454"/>
    </source>
</evidence>
<dbReference type="Proteomes" id="UP000481454">
    <property type="component" value="Unassembled WGS sequence"/>
</dbReference>
<dbReference type="PANTHER" id="PTHR30185">
    <property type="entry name" value="CRYPTIC BETA-GLUCOSIDE BGL OPERON ANTITERMINATOR"/>
    <property type="match status" value="1"/>
</dbReference>
<evidence type="ECO:0000259" key="3">
    <source>
        <dbReference type="Pfam" id="PF05043"/>
    </source>
</evidence>
<dbReference type="Gene3D" id="1.10.10.10">
    <property type="entry name" value="Winged helix-like DNA-binding domain superfamily/Winged helix DNA-binding domain"/>
    <property type="match status" value="1"/>
</dbReference>
<gene>
    <name evidence="4" type="ORF">G6Z34_10550</name>
</gene>
<name>A0AAP7BW63_CLOPF</name>
<evidence type="ECO:0000313" key="4">
    <source>
        <dbReference type="EMBL" id="NGU30547.1"/>
    </source>
</evidence>
<dbReference type="InterPro" id="IPR036388">
    <property type="entry name" value="WH-like_DNA-bd_sf"/>
</dbReference>
<dbReference type="EMBL" id="JAALLZ010000003">
    <property type="protein sequence ID" value="NGU30547.1"/>
    <property type="molecule type" value="Genomic_DNA"/>
</dbReference>
<dbReference type="InterPro" id="IPR007737">
    <property type="entry name" value="Mga_HTH"/>
</dbReference>
<reference evidence="4 5" key="1">
    <citation type="submission" date="2020-02" db="EMBL/GenBank/DDBJ databases">
        <title>Genomic Insights into the Phylogeny and Genetic Plasticity of the Human and Animal Enteric Pathogen Clostridium perfringens.</title>
        <authorList>
            <person name="Feng Y."/>
            <person name="Hu Y."/>
        </authorList>
    </citation>
    <scope>NUCLEOTIDE SEQUENCE [LARGE SCALE GENOMIC DNA]</scope>
    <source>
        <strain evidence="4 5">CP-40</strain>
    </source>
</reference>